<protein>
    <submittedName>
        <fullName evidence="4">AAA family ATPase</fullName>
    </submittedName>
</protein>
<dbReference type="Gene3D" id="3.40.50.300">
    <property type="entry name" value="P-loop containing nucleotide triphosphate hydrolases"/>
    <property type="match status" value="1"/>
</dbReference>
<sequence>MYWETLGFKEPPFALTPNPDFLFLSSHHQEALAHLLFAIDTRAGFIELSGEVGTGKTTIIRTLLGQLSPETHRSAFIFNPTVSPLGLLQEINSEYGLPSTGNDLHLLHKSLNEFLLRENSAGHTVVLVIDEAQNLSTEVLEQVRLISNLETEQSKLIQIVLVGQTELKALLARQELRQLNQRITVRYHLDSMEPSDVHAYIRHRIRVAAGGGEPVTFSSGAAHKIGRFTGGLPRLVNAVCDRALLLAYTQDTRMISPRMAGMAITDLMQTEDKRSFSYRFLLASVLVIVAVITGFLMVNKQQTFLGQPVASTPEASFKNEEANGVKVLQSMLKRTGFFAGTPNGIFDIETEEAVKKFQLAEGLAADGKPGGRTLTRLYQKSGGKMKSDVPGSPPSPAAAQENPR</sequence>
<feature type="transmembrane region" description="Helical" evidence="2">
    <location>
        <begin position="276"/>
        <end position="298"/>
    </location>
</feature>
<evidence type="ECO:0000259" key="3">
    <source>
        <dbReference type="SMART" id="SM00382"/>
    </source>
</evidence>
<dbReference type="SMART" id="SM00382">
    <property type="entry name" value="AAA"/>
    <property type="match status" value="1"/>
</dbReference>
<dbReference type="RefSeq" id="WP_214172271.1">
    <property type="nucleotide sequence ID" value="NZ_JAHCVJ010000006.1"/>
</dbReference>
<dbReference type="GO" id="GO:0016887">
    <property type="term" value="F:ATP hydrolysis activity"/>
    <property type="evidence" value="ECO:0007669"/>
    <property type="project" value="InterPro"/>
</dbReference>
<keyword evidence="2" id="KW-0472">Membrane</keyword>
<keyword evidence="2" id="KW-0812">Transmembrane</keyword>
<evidence type="ECO:0000256" key="1">
    <source>
        <dbReference type="SAM" id="MobiDB-lite"/>
    </source>
</evidence>
<dbReference type="InterPro" id="IPR036365">
    <property type="entry name" value="PGBD-like_sf"/>
</dbReference>
<comment type="caution">
    <text evidence="4">The sequence shown here is derived from an EMBL/GenBank/DDBJ whole genome shotgun (WGS) entry which is preliminary data.</text>
</comment>
<gene>
    <name evidence="4" type="ORF">KI809_14385</name>
</gene>
<dbReference type="Proteomes" id="UP000811899">
    <property type="component" value="Unassembled WGS sequence"/>
</dbReference>
<dbReference type="InterPro" id="IPR002477">
    <property type="entry name" value="Peptidoglycan-bd-like"/>
</dbReference>
<reference evidence="4 5" key="1">
    <citation type="submission" date="2021-05" db="EMBL/GenBank/DDBJ databases">
        <title>The draft genome of Geobacter pelophilus DSM 12255.</title>
        <authorList>
            <person name="Xu Z."/>
            <person name="Masuda Y."/>
            <person name="Itoh H."/>
            <person name="Senoo K."/>
        </authorList>
    </citation>
    <scope>NUCLEOTIDE SEQUENCE [LARGE SCALE GENOMIC DNA]</scope>
    <source>
        <strain evidence="4 5">DSM 12255</strain>
    </source>
</reference>
<dbReference type="InterPro" id="IPR049945">
    <property type="entry name" value="AAA_22"/>
</dbReference>
<dbReference type="InterPro" id="IPR052026">
    <property type="entry name" value="ExeA_AAA_ATPase_DNA-bind"/>
</dbReference>
<dbReference type="EMBL" id="JAHCVJ010000006">
    <property type="protein sequence ID" value="MBT0665493.1"/>
    <property type="molecule type" value="Genomic_DNA"/>
</dbReference>
<dbReference type="SUPFAM" id="SSF52540">
    <property type="entry name" value="P-loop containing nucleoside triphosphate hydrolases"/>
    <property type="match status" value="1"/>
</dbReference>
<dbReference type="Gene3D" id="1.10.101.10">
    <property type="entry name" value="PGBD-like superfamily/PGBD"/>
    <property type="match status" value="1"/>
</dbReference>
<evidence type="ECO:0000313" key="5">
    <source>
        <dbReference type="Proteomes" id="UP000811899"/>
    </source>
</evidence>
<dbReference type="InterPro" id="IPR036366">
    <property type="entry name" value="PGBDSf"/>
</dbReference>
<dbReference type="SUPFAM" id="SSF47090">
    <property type="entry name" value="PGBD-like"/>
    <property type="match status" value="1"/>
</dbReference>
<dbReference type="Pfam" id="PF01471">
    <property type="entry name" value="PG_binding_1"/>
    <property type="match status" value="1"/>
</dbReference>
<dbReference type="InterPro" id="IPR027417">
    <property type="entry name" value="P-loop_NTPase"/>
</dbReference>
<accession>A0AAW4L3H0</accession>
<dbReference type="InterPro" id="IPR003593">
    <property type="entry name" value="AAA+_ATPase"/>
</dbReference>
<feature type="region of interest" description="Disordered" evidence="1">
    <location>
        <begin position="368"/>
        <end position="404"/>
    </location>
</feature>
<proteinExistence type="predicted"/>
<keyword evidence="2" id="KW-1133">Transmembrane helix</keyword>
<dbReference type="PANTHER" id="PTHR35894:SF1">
    <property type="entry name" value="PHOSPHORIBULOKINASE _ URIDINE KINASE FAMILY"/>
    <property type="match status" value="1"/>
</dbReference>
<dbReference type="Pfam" id="PF13401">
    <property type="entry name" value="AAA_22"/>
    <property type="match status" value="1"/>
</dbReference>
<organism evidence="4 5">
    <name type="scientific">Geoanaerobacter pelophilus</name>
    <dbReference type="NCBI Taxonomy" id="60036"/>
    <lineage>
        <taxon>Bacteria</taxon>
        <taxon>Pseudomonadati</taxon>
        <taxon>Thermodesulfobacteriota</taxon>
        <taxon>Desulfuromonadia</taxon>
        <taxon>Geobacterales</taxon>
        <taxon>Geobacteraceae</taxon>
        <taxon>Geoanaerobacter</taxon>
    </lineage>
</organism>
<name>A0AAW4L3H0_9BACT</name>
<keyword evidence="5" id="KW-1185">Reference proteome</keyword>
<dbReference type="PANTHER" id="PTHR35894">
    <property type="entry name" value="GENERAL SECRETION PATHWAY PROTEIN A-RELATED"/>
    <property type="match status" value="1"/>
</dbReference>
<dbReference type="AlphaFoldDB" id="A0AAW4L3H0"/>
<evidence type="ECO:0000313" key="4">
    <source>
        <dbReference type="EMBL" id="MBT0665493.1"/>
    </source>
</evidence>
<feature type="domain" description="AAA+ ATPase" evidence="3">
    <location>
        <begin position="42"/>
        <end position="182"/>
    </location>
</feature>
<evidence type="ECO:0000256" key="2">
    <source>
        <dbReference type="SAM" id="Phobius"/>
    </source>
</evidence>